<feature type="transmembrane region" description="Helical" evidence="11">
    <location>
        <begin position="7"/>
        <end position="26"/>
    </location>
</feature>
<dbReference type="InParanoid" id="B3RMN9"/>
<feature type="non-terminal residue" evidence="13">
    <location>
        <position position="1"/>
    </location>
</feature>
<feature type="transmembrane region" description="Helical" evidence="11">
    <location>
        <begin position="358"/>
        <end position="381"/>
    </location>
</feature>
<dbReference type="InterPro" id="IPR000644">
    <property type="entry name" value="CBS_dom"/>
</dbReference>
<gene>
    <name evidence="13" type="ORF">TRIADDRAFT_20821</name>
</gene>
<dbReference type="RefSeq" id="XP_002109718.1">
    <property type="nucleotide sequence ID" value="XM_002109682.1"/>
</dbReference>
<dbReference type="GO" id="GO:1902476">
    <property type="term" value="P:chloride transmembrane transport"/>
    <property type="evidence" value="ECO:0000318"/>
    <property type="project" value="GO_Central"/>
</dbReference>
<evidence type="ECO:0000256" key="5">
    <source>
        <dbReference type="ARBA" id="ARBA00022989"/>
    </source>
</evidence>
<evidence type="ECO:0000256" key="11">
    <source>
        <dbReference type="RuleBase" id="RU361221"/>
    </source>
</evidence>
<dbReference type="EMBL" id="DS985242">
    <property type="protein sequence ID" value="EDV27884.1"/>
    <property type="molecule type" value="Genomic_DNA"/>
</dbReference>
<evidence type="ECO:0000313" key="14">
    <source>
        <dbReference type="Proteomes" id="UP000009022"/>
    </source>
</evidence>
<dbReference type="CTD" id="6750356"/>
<organism evidence="13 14">
    <name type="scientific">Trichoplax adhaerens</name>
    <name type="common">Trichoplax reptans</name>
    <dbReference type="NCBI Taxonomy" id="10228"/>
    <lineage>
        <taxon>Eukaryota</taxon>
        <taxon>Metazoa</taxon>
        <taxon>Placozoa</taxon>
        <taxon>Uniplacotomia</taxon>
        <taxon>Trichoplacea</taxon>
        <taxon>Trichoplacidae</taxon>
        <taxon>Trichoplax</taxon>
    </lineage>
</organism>
<sequence>NIQRWIIMFLIGVSTACVAALIDVGINAISSVKYLCYFQDCLAQPYLIWLALSISLVFIAAALVVYLEPVAIGSGIPQIKCFLNGVNIQRCVRLKTLVAKAVGVLFSVAGGLPVGKEGPMIHSGAALAAAISNGKVTIGKCSFNIFHYFRSPVEKRDFVSAGAAAGVSAAFGSPVGGVLFSLEEGASFWYQSITWRIFFASMTSTFTLNVIRSFIHGMPFNLSFPGLLDFGDFKKGVTYYGYELPIFFLMGIVGGLLGALFNYINYKLSLHRMRNIRKSYLKLLEAIVVIIVCTAAAFLAVSLNQGCQPKYEAIQSELETFNFTSFKCGNGDYNTMATLFLNTPEKAIKNMFHTPQGLYTIPTLIWFTVIFFFTACWTYGVNVPSGLFVPCILTGAAWGRILGELINLIPGQEWSSPGRYALMGAAAMLAGVVRMTISITVILVEAIGDIAFGLPLMVVILISKLVGDYFNEGLYDIHVQLMKVPLLPWEPPDLSGSLTVKDLTCESVITLRKTERVADIYTVIKDADLRHNGYPVVDDDGTAATANNTNVKGRLIGLILLSELKTILELQLYKSNHPLKDYRLNGKDFDTFKHFYSKHDDFSCEIPPEDMNKTIDLTKFMNPSPYTVYENMSFPRLYRLFRGLGLRHIVVINSKNQVIGIITRVDLARYRHSQAGGKVIMEKLAIV</sequence>
<feature type="domain" description="CBS" evidence="12">
    <location>
        <begin position="621"/>
        <end position="679"/>
    </location>
</feature>
<evidence type="ECO:0000256" key="4">
    <source>
        <dbReference type="ARBA" id="ARBA00022737"/>
    </source>
</evidence>
<dbReference type="SUPFAM" id="SSF81340">
    <property type="entry name" value="Clc chloride channel"/>
    <property type="match status" value="1"/>
</dbReference>
<accession>B3RMN9</accession>
<dbReference type="Gene3D" id="1.10.3080.10">
    <property type="entry name" value="Clc chloride channel"/>
    <property type="match status" value="1"/>
</dbReference>
<dbReference type="Pfam" id="PF00571">
    <property type="entry name" value="CBS"/>
    <property type="match status" value="1"/>
</dbReference>
<feature type="transmembrane region" description="Helical" evidence="11">
    <location>
        <begin position="284"/>
        <end position="303"/>
    </location>
</feature>
<dbReference type="SUPFAM" id="SSF54631">
    <property type="entry name" value="CBS-domain pair"/>
    <property type="match status" value="1"/>
</dbReference>
<keyword evidence="14" id="KW-1185">Reference proteome</keyword>
<dbReference type="GO" id="GO:0005254">
    <property type="term" value="F:chloride channel activity"/>
    <property type="evidence" value="ECO:0007669"/>
    <property type="project" value="UniProtKB-UniRule"/>
</dbReference>
<comment type="subcellular location">
    <subcellularLocation>
        <location evidence="1 11">Membrane</location>
        <topology evidence="1 11">Multi-pass membrane protein</topology>
    </subcellularLocation>
</comment>
<evidence type="ECO:0000256" key="10">
    <source>
        <dbReference type="PROSITE-ProRule" id="PRU00703"/>
    </source>
</evidence>
<dbReference type="InterPro" id="IPR046342">
    <property type="entry name" value="CBS_dom_sf"/>
</dbReference>
<name>B3RMN9_TRIAD</name>
<feature type="transmembrane region" description="Helical" evidence="11">
    <location>
        <begin position="188"/>
        <end position="211"/>
    </location>
</feature>
<dbReference type="Gene3D" id="3.10.580.10">
    <property type="entry name" value="CBS-domain"/>
    <property type="match status" value="1"/>
</dbReference>
<feature type="transmembrane region" description="Helical" evidence="11">
    <location>
        <begin position="420"/>
        <end position="444"/>
    </location>
</feature>
<dbReference type="PhylomeDB" id="B3RMN9"/>
<dbReference type="FunFam" id="3.10.580.10:FF:000111">
    <property type="entry name" value="Chloride channel protein"/>
    <property type="match status" value="1"/>
</dbReference>
<dbReference type="OMA" id="KCDHNGF"/>
<proteinExistence type="inferred from homology"/>
<keyword evidence="6 11" id="KW-0406">Ion transport</keyword>
<dbReference type="InterPro" id="IPR001807">
    <property type="entry name" value="ClC"/>
</dbReference>
<keyword evidence="2 11" id="KW-0813">Transport</keyword>
<dbReference type="SMART" id="SM00116">
    <property type="entry name" value="CBS"/>
    <property type="match status" value="2"/>
</dbReference>
<dbReference type="PRINTS" id="PR00762">
    <property type="entry name" value="CLCHANNEL"/>
</dbReference>
<keyword evidence="5 11" id="KW-1133">Transmembrane helix</keyword>
<evidence type="ECO:0000256" key="9">
    <source>
        <dbReference type="ARBA" id="ARBA00023214"/>
    </source>
</evidence>
<feature type="transmembrane region" description="Helical" evidence="11">
    <location>
        <begin position="244"/>
        <end position="264"/>
    </location>
</feature>
<comment type="similarity">
    <text evidence="11">Belongs to the chloride channel (TC 2.A.49) family.</text>
</comment>
<dbReference type="PROSITE" id="PS51371">
    <property type="entry name" value="CBS"/>
    <property type="match status" value="1"/>
</dbReference>
<dbReference type="CDD" id="cd04591">
    <property type="entry name" value="CBS_pair_voltage-gated_CLC_euk_bac"/>
    <property type="match status" value="1"/>
</dbReference>
<dbReference type="InterPro" id="IPR014743">
    <property type="entry name" value="Cl-channel_core"/>
</dbReference>
<feature type="transmembrane region" description="Helical" evidence="11">
    <location>
        <begin position="158"/>
        <end position="182"/>
    </location>
</feature>
<evidence type="ECO:0000256" key="1">
    <source>
        <dbReference type="ARBA" id="ARBA00004141"/>
    </source>
</evidence>
<evidence type="ECO:0000256" key="2">
    <source>
        <dbReference type="ARBA" id="ARBA00022448"/>
    </source>
</evidence>
<dbReference type="eggNOG" id="KOG0474">
    <property type="taxonomic scope" value="Eukaryota"/>
</dbReference>
<evidence type="ECO:0000259" key="12">
    <source>
        <dbReference type="PROSITE" id="PS51371"/>
    </source>
</evidence>
<dbReference type="OrthoDB" id="428525at2759"/>
<dbReference type="GO" id="GO:0034707">
    <property type="term" value="C:chloride channel complex"/>
    <property type="evidence" value="ECO:0000318"/>
    <property type="project" value="GO_Central"/>
</dbReference>
<feature type="transmembrane region" description="Helical" evidence="11">
    <location>
        <begin position="46"/>
        <end position="67"/>
    </location>
</feature>
<evidence type="ECO:0000313" key="13">
    <source>
        <dbReference type="EMBL" id="EDV27884.1"/>
    </source>
</evidence>
<dbReference type="HOGENOM" id="CLU_003181_4_1_1"/>
<dbReference type="PANTHER" id="PTHR11689">
    <property type="entry name" value="CHLORIDE CHANNEL PROTEIN CLC FAMILY MEMBER"/>
    <property type="match status" value="1"/>
</dbReference>
<evidence type="ECO:0000256" key="7">
    <source>
        <dbReference type="ARBA" id="ARBA00023122"/>
    </source>
</evidence>
<keyword evidence="4" id="KW-0677">Repeat</keyword>
<keyword evidence="9 11" id="KW-0868">Chloride</keyword>
<reference evidence="13 14" key="1">
    <citation type="journal article" date="2008" name="Nature">
        <title>The Trichoplax genome and the nature of placozoans.</title>
        <authorList>
            <person name="Srivastava M."/>
            <person name="Begovic E."/>
            <person name="Chapman J."/>
            <person name="Putnam N.H."/>
            <person name="Hellsten U."/>
            <person name="Kawashima T."/>
            <person name="Kuo A."/>
            <person name="Mitros T."/>
            <person name="Salamov A."/>
            <person name="Carpenter M.L."/>
            <person name="Signorovitch A.Y."/>
            <person name="Moreno M.A."/>
            <person name="Kamm K."/>
            <person name="Grimwood J."/>
            <person name="Schmutz J."/>
            <person name="Shapiro H."/>
            <person name="Grigoriev I.V."/>
            <person name="Buss L.W."/>
            <person name="Schierwater B."/>
            <person name="Dellaporta S.L."/>
            <person name="Rokhsar D.S."/>
        </authorList>
    </citation>
    <scope>NUCLEOTIDE SEQUENCE [LARGE SCALE GENOMIC DNA]</scope>
    <source>
        <strain evidence="13 14">Grell-BS-1999</strain>
    </source>
</reference>
<dbReference type="Proteomes" id="UP000009022">
    <property type="component" value="Unassembled WGS sequence"/>
</dbReference>
<protein>
    <recommendedName>
        <fullName evidence="11">Chloride channel protein</fullName>
    </recommendedName>
</protein>
<evidence type="ECO:0000256" key="3">
    <source>
        <dbReference type="ARBA" id="ARBA00022692"/>
    </source>
</evidence>
<dbReference type="FunCoup" id="B3RMN9">
    <property type="interactions" value="847"/>
</dbReference>
<keyword evidence="3 11" id="KW-0812">Transmembrane</keyword>
<dbReference type="AlphaFoldDB" id="B3RMN9"/>
<dbReference type="GeneID" id="6750356"/>
<evidence type="ECO:0000256" key="8">
    <source>
        <dbReference type="ARBA" id="ARBA00023136"/>
    </source>
</evidence>
<dbReference type="PANTHER" id="PTHR11689:SF136">
    <property type="entry name" value="H(+)_CL(-) EXCHANGE TRANSPORTER 7"/>
    <property type="match status" value="1"/>
</dbReference>
<keyword evidence="7 10" id="KW-0129">CBS domain</keyword>
<dbReference type="KEGG" id="tad:TRIADDRAFT_20821"/>
<evidence type="ECO:0000256" key="6">
    <source>
        <dbReference type="ARBA" id="ARBA00023065"/>
    </source>
</evidence>
<dbReference type="Pfam" id="PF00654">
    <property type="entry name" value="Voltage_CLC"/>
    <property type="match status" value="1"/>
</dbReference>
<feature type="transmembrane region" description="Helical" evidence="11">
    <location>
        <begin position="387"/>
        <end position="408"/>
    </location>
</feature>
<dbReference type="GO" id="GO:0005765">
    <property type="term" value="C:lysosomal membrane"/>
    <property type="evidence" value="ECO:0000318"/>
    <property type="project" value="GO_Central"/>
</dbReference>
<dbReference type="GO" id="GO:0030321">
    <property type="term" value="P:transepithelial chloride transport"/>
    <property type="evidence" value="ECO:0000318"/>
    <property type="project" value="GO_Central"/>
</dbReference>
<dbReference type="GO" id="GO:0062158">
    <property type="term" value="F:chloride:proton antiporter activity"/>
    <property type="evidence" value="ECO:0000318"/>
    <property type="project" value="GO_Central"/>
</dbReference>
<keyword evidence="8 11" id="KW-0472">Membrane</keyword>
<dbReference type="InterPro" id="IPR051280">
    <property type="entry name" value="Cl-channel/antiporter"/>
</dbReference>
<feature type="transmembrane region" description="Helical" evidence="11">
    <location>
        <begin position="450"/>
        <end position="467"/>
    </location>
</feature>